<dbReference type="Pfam" id="PF03748">
    <property type="entry name" value="FliL"/>
    <property type="match status" value="1"/>
</dbReference>
<evidence type="ECO:0000256" key="8">
    <source>
        <dbReference type="ARBA" id="ARBA00022989"/>
    </source>
</evidence>
<dbReference type="GO" id="GO:0006935">
    <property type="term" value="P:chemotaxis"/>
    <property type="evidence" value="ECO:0007669"/>
    <property type="project" value="UniProtKB-KW"/>
</dbReference>
<evidence type="ECO:0000256" key="6">
    <source>
        <dbReference type="ARBA" id="ARBA00022692"/>
    </source>
</evidence>
<reference evidence="11 12" key="1">
    <citation type="submission" date="2013-03" db="EMBL/GenBank/DDBJ databases">
        <authorList>
            <person name="Linke B."/>
        </authorList>
    </citation>
    <scope>NUCLEOTIDE SEQUENCE [LARGE SCALE GENOMIC DNA]</scope>
    <source>
        <strain evidence="11 12">B13</strain>
    </source>
</reference>
<comment type="subcellular location">
    <subcellularLocation>
        <location evidence="10">Cell inner membrane</location>
    </subcellularLocation>
    <subcellularLocation>
        <location evidence="2">Cell membrane</location>
        <topology evidence="2">Single-pass membrane protein</topology>
    </subcellularLocation>
</comment>
<keyword evidence="5 10" id="KW-0145">Chemotaxis</keyword>
<dbReference type="KEGG" id="pkc:PKB_0340"/>
<protein>
    <recommendedName>
        <fullName evidence="10">Flagellar protein FliL</fullName>
    </recommendedName>
</protein>
<dbReference type="GO" id="GO:0009425">
    <property type="term" value="C:bacterial-type flagellum basal body"/>
    <property type="evidence" value="ECO:0007669"/>
    <property type="project" value="InterPro"/>
</dbReference>
<reference evidence="11 12" key="2">
    <citation type="submission" date="2014-05" db="EMBL/GenBank/DDBJ databases">
        <title>Genome sequence of the 3-chlorobenzoate degrading bacterium Pseudomonas knackmussii B13 shows multiple evidence for horizontal gene transfer.</title>
        <authorList>
            <person name="Miyazaki R."/>
            <person name="Bertelli C."/>
            <person name="Falquet L."/>
            <person name="Robinson-Rechavi M."/>
            <person name="Gharib W."/>
            <person name="Roy S."/>
            <person name="Van der Meer J.R."/>
        </authorList>
    </citation>
    <scope>NUCLEOTIDE SEQUENCE [LARGE SCALE GENOMIC DNA]</scope>
    <source>
        <strain evidence="11 12">B13</strain>
    </source>
</reference>
<keyword evidence="7 10" id="KW-0283">Flagellar rotation</keyword>
<evidence type="ECO:0000256" key="10">
    <source>
        <dbReference type="RuleBase" id="RU364125"/>
    </source>
</evidence>
<keyword evidence="10" id="KW-0997">Cell inner membrane</keyword>
<evidence type="ECO:0000256" key="4">
    <source>
        <dbReference type="ARBA" id="ARBA00022475"/>
    </source>
</evidence>
<keyword evidence="8" id="KW-1133">Transmembrane helix</keyword>
<dbReference type="eggNOG" id="COG1580">
    <property type="taxonomic scope" value="Bacteria"/>
</dbReference>
<evidence type="ECO:0000256" key="5">
    <source>
        <dbReference type="ARBA" id="ARBA00022500"/>
    </source>
</evidence>
<evidence type="ECO:0000256" key="7">
    <source>
        <dbReference type="ARBA" id="ARBA00022779"/>
    </source>
</evidence>
<evidence type="ECO:0000313" key="11">
    <source>
        <dbReference type="EMBL" id="CDF81718.1"/>
    </source>
</evidence>
<dbReference type="GO" id="GO:0071978">
    <property type="term" value="P:bacterial-type flagellum-dependent swarming motility"/>
    <property type="evidence" value="ECO:0007669"/>
    <property type="project" value="TreeGrafter"/>
</dbReference>
<keyword evidence="9 10" id="KW-0472">Membrane</keyword>
<name>A0A024HB58_PSEKB</name>
<comment type="function">
    <text evidence="1 10">Controls the rotational direction of flagella during chemotaxis.</text>
</comment>
<dbReference type="PANTHER" id="PTHR35091:SF2">
    <property type="entry name" value="FLAGELLAR PROTEIN FLIL"/>
    <property type="match status" value="1"/>
</dbReference>
<dbReference type="InterPro" id="IPR005503">
    <property type="entry name" value="FliL"/>
</dbReference>
<dbReference type="HOGENOM" id="CLU_099018_10_0_6"/>
<evidence type="ECO:0000256" key="1">
    <source>
        <dbReference type="ARBA" id="ARBA00002254"/>
    </source>
</evidence>
<keyword evidence="4" id="KW-1003">Cell membrane</keyword>
<evidence type="ECO:0000256" key="3">
    <source>
        <dbReference type="ARBA" id="ARBA00008281"/>
    </source>
</evidence>
<dbReference type="PANTHER" id="PTHR35091">
    <property type="entry name" value="FLAGELLAR PROTEIN FLIL"/>
    <property type="match status" value="1"/>
</dbReference>
<gene>
    <name evidence="11" type="ORF">PKB_0340</name>
</gene>
<dbReference type="STRING" id="1301098.PKB_0340"/>
<evidence type="ECO:0000256" key="9">
    <source>
        <dbReference type="ARBA" id="ARBA00023136"/>
    </source>
</evidence>
<dbReference type="AlphaFoldDB" id="A0A024HB58"/>
<accession>A0A024HB58</accession>
<comment type="similarity">
    <text evidence="3 10">Belongs to the FliL family.</text>
</comment>
<evidence type="ECO:0000313" key="12">
    <source>
        <dbReference type="Proteomes" id="UP000025241"/>
    </source>
</evidence>
<sequence>MLAGIISGEVALRALIALLLVLFLAPVMAEEEAKPEDANKPLFVDLTPALVGNYGSGPKLKYFKADIALKVAGKETADKVEHHEPLIRNQLIMLFAQQTDETLGSVEAKEKLRQEALKQVQTVLKEEEGKPLVDDLLFNNLIVQP</sequence>
<dbReference type="Proteomes" id="UP000025241">
    <property type="component" value="Chromosome I"/>
</dbReference>
<evidence type="ECO:0000256" key="2">
    <source>
        <dbReference type="ARBA" id="ARBA00004162"/>
    </source>
</evidence>
<dbReference type="EMBL" id="HG322950">
    <property type="protein sequence ID" value="CDF81718.1"/>
    <property type="molecule type" value="Genomic_DNA"/>
</dbReference>
<keyword evidence="6" id="KW-0812">Transmembrane</keyword>
<keyword evidence="12" id="KW-1185">Reference proteome</keyword>
<proteinExistence type="inferred from homology"/>
<organism evidence="11 12">
    <name type="scientific">Pseudomonas knackmussii (strain DSM 6978 / CCUG 54928 / LMG 23759 / B13)</name>
    <dbReference type="NCBI Taxonomy" id="1301098"/>
    <lineage>
        <taxon>Bacteria</taxon>
        <taxon>Pseudomonadati</taxon>
        <taxon>Pseudomonadota</taxon>
        <taxon>Gammaproteobacteria</taxon>
        <taxon>Pseudomonadales</taxon>
        <taxon>Pseudomonadaceae</taxon>
        <taxon>Pseudomonas</taxon>
    </lineage>
</organism>
<dbReference type="GO" id="GO:0005886">
    <property type="term" value="C:plasma membrane"/>
    <property type="evidence" value="ECO:0007669"/>
    <property type="project" value="UniProtKB-SubCell"/>
</dbReference>
<dbReference type="PATRIC" id="fig|1301098.3.peg.349"/>